<evidence type="ECO:0000313" key="3">
    <source>
        <dbReference type="Proteomes" id="UP000282654"/>
    </source>
</evidence>
<dbReference type="PANTHER" id="PTHR30288:SF0">
    <property type="entry name" value="FLAGELLAR HOOK-ASSOCIATED PROTEIN 2"/>
    <property type="match status" value="1"/>
</dbReference>
<accession>A0A3N5ASL9</accession>
<dbReference type="AlphaFoldDB" id="A0A3N5ASL9"/>
<reference evidence="2 3" key="1">
    <citation type="submission" date="2018-11" db="EMBL/GenBank/DDBJ databases">
        <title>Genomic Encyclopedia of Type Strains, Phase IV (KMG-IV): sequencing the most valuable type-strain genomes for metagenomic binning, comparative biology and taxonomic classification.</title>
        <authorList>
            <person name="Goeker M."/>
        </authorList>
    </citation>
    <scope>NUCLEOTIDE SEQUENCE [LARGE SCALE GENOMIC DNA]</scope>
    <source>
        <strain evidence="2 3">DSM 102936</strain>
    </source>
</reference>
<gene>
    <name evidence="2" type="ORF">EDD75_0847</name>
</gene>
<dbReference type="PANTHER" id="PTHR30288">
    <property type="entry name" value="FLAGELLAR CAP/ASSEMBLY PROTEIN FLID"/>
    <property type="match status" value="1"/>
</dbReference>
<protein>
    <submittedName>
        <fullName evidence="2">Flagellar hook-associated protein 2</fullName>
    </submittedName>
</protein>
<evidence type="ECO:0000259" key="1">
    <source>
        <dbReference type="Pfam" id="PF07195"/>
    </source>
</evidence>
<name>A0A3N5ASL9_9THEO</name>
<proteinExistence type="predicted"/>
<keyword evidence="2" id="KW-0282">Flagellum</keyword>
<feature type="domain" description="Flagellar hook-associated protein 2 C-terminal" evidence="1">
    <location>
        <begin position="116"/>
        <end position="184"/>
    </location>
</feature>
<dbReference type="GO" id="GO:0009421">
    <property type="term" value="C:bacterial-type flagellum filament cap"/>
    <property type="evidence" value="ECO:0007669"/>
    <property type="project" value="InterPro"/>
</dbReference>
<organism evidence="2 3">
    <name type="scientific">Thermodesulfitimonas autotrophica</name>
    <dbReference type="NCBI Taxonomy" id="1894989"/>
    <lineage>
        <taxon>Bacteria</taxon>
        <taxon>Bacillati</taxon>
        <taxon>Bacillota</taxon>
        <taxon>Clostridia</taxon>
        <taxon>Thermoanaerobacterales</taxon>
        <taxon>Thermoanaerobacteraceae</taxon>
        <taxon>Thermodesulfitimonas</taxon>
    </lineage>
</organism>
<dbReference type="Pfam" id="PF07195">
    <property type="entry name" value="FliD_C"/>
    <property type="match status" value="2"/>
</dbReference>
<keyword evidence="3" id="KW-1185">Reference proteome</keyword>
<feature type="domain" description="Flagellar hook-associated protein 2 C-terminal" evidence="1">
    <location>
        <begin position="196"/>
        <end position="254"/>
    </location>
</feature>
<dbReference type="GO" id="GO:0071973">
    <property type="term" value="P:bacterial-type flagellum-dependent cell motility"/>
    <property type="evidence" value="ECO:0007669"/>
    <property type="project" value="TreeGrafter"/>
</dbReference>
<comment type="caution">
    <text evidence="2">The sequence shown here is derived from an EMBL/GenBank/DDBJ whole genome shotgun (WGS) entry which is preliminary data.</text>
</comment>
<dbReference type="Proteomes" id="UP000282654">
    <property type="component" value="Unassembled WGS sequence"/>
</dbReference>
<sequence length="310" mass="31642">MATAQQNLGTALTSSGATAVTPETNTFTLTVGGTTYNLSVSILSTDTNQTALEKIAKAINAAGAGVTATVITDTTAGTSRIQITANRTGTNSAFSLADVTGNAVTATGANTVNVAAANAQYTVNGVSYTSQSNTVLLDRGHLTVNFLKTSTATVTLTVTPNTQAITGAVNNLVNACNTLAILIAQNATLISPRLSQAFNQAYTVKEQELAALGITAGPNGTLTVDQTKLTTAVQNNLGLVQSTFGGANGFAVNLGLLGQEITTSPLWGFAAPGAYQASFFPNTYSYLLTLNQSQLAAALFPSGTIVNYLV</sequence>
<dbReference type="GO" id="GO:0007155">
    <property type="term" value="P:cell adhesion"/>
    <property type="evidence" value="ECO:0007669"/>
    <property type="project" value="InterPro"/>
</dbReference>
<dbReference type="InterPro" id="IPR040026">
    <property type="entry name" value="FliD"/>
</dbReference>
<dbReference type="InterPro" id="IPR010809">
    <property type="entry name" value="FliD_C"/>
</dbReference>
<dbReference type="EMBL" id="RKRE01000002">
    <property type="protein sequence ID" value="RPF46600.1"/>
    <property type="molecule type" value="Genomic_DNA"/>
</dbReference>
<evidence type="ECO:0000313" key="2">
    <source>
        <dbReference type="EMBL" id="RPF46600.1"/>
    </source>
</evidence>
<keyword evidence="2" id="KW-0966">Cell projection</keyword>
<keyword evidence="2" id="KW-0969">Cilium</keyword>